<evidence type="ECO:0000313" key="2">
    <source>
        <dbReference type="EMBL" id="KAA0708420.1"/>
    </source>
</evidence>
<dbReference type="Proteomes" id="UP000324632">
    <property type="component" value="Chromosome 18"/>
</dbReference>
<evidence type="ECO:0000313" key="3">
    <source>
        <dbReference type="Proteomes" id="UP000324632"/>
    </source>
</evidence>
<dbReference type="EMBL" id="SOYY01000018">
    <property type="protein sequence ID" value="KAA0708420.1"/>
    <property type="molecule type" value="Genomic_DNA"/>
</dbReference>
<keyword evidence="3" id="KW-1185">Reference proteome</keyword>
<sequence length="127" mass="13569">MQRDTEESPQRASCLTAPPHTEPRPRPQRYGNLQPGRTDELVILGWVVGPNLEAMRDGEGDRHGEADSSGFEAACAADCEPLRSSEAVTLRLAAQAALKPQSVLIKGSKLKGGRLAALPSLCPSILK</sequence>
<protein>
    <submittedName>
        <fullName evidence="2">Uncharacterized protein</fullName>
    </submittedName>
</protein>
<evidence type="ECO:0000256" key="1">
    <source>
        <dbReference type="SAM" id="MobiDB-lite"/>
    </source>
</evidence>
<comment type="caution">
    <text evidence="2">The sequence shown here is derived from an EMBL/GenBank/DDBJ whole genome shotgun (WGS) entry which is preliminary data.</text>
</comment>
<dbReference type="AlphaFoldDB" id="A0A5A9NFI0"/>
<feature type="region of interest" description="Disordered" evidence="1">
    <location>
        <begin position="1"/>
        <end position="35"/>
    </location>
</feature>
<gene>
    <name evidence="2" type="ORF">E1301_Tti005662</name>
</gene>
<accession>A0A5A9NFI0</accession>
<reference evidence="2 3" key="1">
    <citation type="journal article" date="2019" name="Mol. Ecol. Resour.">
        <title>Chromosome-level genome assembly of Triplophysa tibetana, a fish adapted to the harsh high-altitude environment of the Tibetan Plateau.</title>
        <authorList>
            <person name="Yang X."/>
            <person name="Liu H."/>
            <person name="Ma Z."/>
            <person name="Zou Y."/>
            <person name="Zou M."/>
            <person name="Mao Y."/>
            <person name="Li X."/>
            <person name="Wang H."/>
            <person name="Chen T."/>
            <person name="Wang W."/>
            <person name="Yang R."/>
        </authorList>
    </citation>
    <scope>NUCLEOTIDE SEQUENCE [LARGE SCALE GENOMIC DNA]</scope>
    <source>
        <strain evidence="2">TTIB1903HZAU</strain>
        <tissue evidence="2">Muscle</tissue>
    </source>
</reference>
<proteinExistence type="predicted"/>
<organism evidence="2 3">
    <name type="scientific">Triplophysa tibetana</name>
    <dbReference type="NCBI Taxonomy" id="1572043"/>
    <lineage>
        <taxon>Eukaryota</taxon>
        <taxon>Metazoa</taxon>
        <taxon>Chordata</taxon>
        <taxon>Craniata</taxon>
        <taxon>Vertebrata</taxon>
        <taxon>Euteleostomi</taxon>
        <taxon>Actinopterygii</taxon>
        <taxon>Neopterygii</taxon>
        <taxon>Teleostei</taxon>
        <taxon>Ostariophysi</taxon>
        <taxon>Cypriniformes</taxon>
        <taxon>Nemacheilidae</taxon>
        <taxon>Triplophysa</taxon>
    </lineage>
</organism>
<name>A0A5A9NFI0_9TELE</name>